<dbReference type="RefSeq" id="XP_001014024.2">
    <property type="nucleotide sequence ID" value="XM_001014024.2"/>
</dbReference>
<keyword evidence="4" id="KW-1185">Reference proteome</keyword>
<evidence type="ECO:0000256" key="1">
    <source>
        <dbReference type="SAM" id="Phobius"/>
    </source>
</evidence>
<dbReference type="Gene3D" id="2.40.70.10">
    <property type="entry name" value="Acid Proteases"/>
    <property type="match status" value="1"/>
</dbReference>
<dbReference type="EMBL" id="GG662719">
    <property type="protein sequence ID" value="EAR93779.2"/>
    <property type="molecule type" value="Genomic_DNA"/>
</dbReference>
<keyword evidence="1" id="KW-0812">Transmembrane</keyword>
<dbReference type="SUPFAM" id="SSF50630">
    <property type="entry name" value="Acid proteases"/>
    <property type="match status" value="1"/>
</dbReference>
<dbReference type="GeneID" id="7839361"/>
<keyword evidence="3" id="KW-0378">Hydrolase</keyword>
<reference evidence="4" key="1">
    <citation type="journal article" date="2006" name="PLoS Biol.">
        <title>Macronuclear genome sequence of the ciliate Tetrahymena thermophila, a model eukaryote.</title>
        <authorList>
            <person name="Eisen J.A."/>
            <person name="Coyne R.S."/>
            <person name="Wu M."/>
            <person name="Wu D."/>
            <person name="Thiagarajan M."/>
            <person name="Wortman J.R."/>
            <person name="Badger J.H."/>
            <person name="Ren Q."/>
            <person name="Amedeo P."/>
            <person name="Jones K.M."/>
            <person name="Tallon L.J."/>
            <person name="Delcher A.L."/>
            <person name="Salzberg S.L."/>
            <person name="Silva J.C."/>
            <person name="Haas B.J."/>
            <person name="Majoros W.H."/>
            <person name="Farzad M."/>
            <person name="Carlton J.M."/>
            <person name="Smith R.K. Jr."/>
            <person name="Garg J."/>
            <person name="Pearlman R.E."/>
            <person name="Karrer K.M."/>
            <person name="Sun L."/>
            <person name="Manning G."/>
            <person name="Elde N.C."/>
            <person name="Turkewitz A.P."/>
            <person name="Asai D.J."/>
            <person name="Wilkes D.E."/>
            <person name="Wang Y."/>
            <person name="Cai H."/>
            <person name="Collins K."/>
            <person name="Stewart B.A."/>
            <person name="Lee S.R."/>
            <person name="Wilamowska K."/>
            <person name="Weinberg Z."/>
            <person name="Ruzzo W.L."/>
            <person name="Wloga D."/>
            <person name="Gaertig J."/>
            <person name="Frankel J."/>
            <person name="Tsao C.-C."/>
            <person name="Gorovsky M.A."/>
            <person name="Keeling P.J."/>
            <person name="Waller R.F."/>
            <person name="Patron N.J."/>
            <person name="Cherry J.M."/>
            <person name="Stover N.A."/>
            <person name="Krieger C.J."/>
            <person name="del Toro C."/>
            <person name="Ryder H.F."/>
            <person name="Williamson S.C."/>
            <person name="Barbeau R.A."/>
            <person name="Hamilton E.P."/>
            <person name="Orias E."/>
        </authorList>
    </citation>
    <scope>NUCLEOTIDE SEQUENCE [LARGE SCALE GENOMIC DNA]</scope>
    <source>
        <strain evidence="4">SB210</strain>
    </source>
</reference>
<evidence type="ECO:0000259" key="2">
    <source>
        <dbReference type="Pfam" id="PF00026"/>
    </source>
</evidence>
<dbReference type="GO" id="GO:0006508">
    <property type="term" value="P:proteolysis"/>
    <property type="evidence" value="ECO:0007669"/>
    <property type="project" value="UniProtKB-KW"/>
</dbReference>
<dbReference type="GO" id="GO:0008233">
    <property type="term" value="F:peptidase activity"/>
    <property type="evidence" value="ECO:0007669"/>
    <property type="project" value="UniProtKB-KW"/>
</dbReference>
<proteinExistence type="predicted"/>
<dbReference type="Pfam" id="PF00026">
    <property type="entry name" value="Asp"/>
    <property type="match status" value="1"/>
</dbReference>
<sequence length="155" mass="17746">MNFQSSQFDGILVPAFKQLSNFHNLTIFDQLVAQVLVAQEVFSFYFCDKENSDDYELFLGGIDFSYYSTAYKYYHIFSKLGTLSLLNLKLNIAIGNSSSFFIYGISVVLNLIIKLFPSKIDCTQINTYLKSNQKIPLKSDMSSLSSNDFFKQIKK</sequence>
<gene>
    <name evidence="3" type="ORF">TTHERM_00399520</name>
</gene>
<keyword evidence="1" id="KW-1133">Transmembrane helix</keyword>
<accession>I7LUH4</accession>
<feature type="transmembrane region" description="Helical" evidence="1">
    <location>
        <begin position="92"/>
        <end position="113"/>
    </location>
</feature>
<evidence type="ECO:0000313" key="4">
    <source>
        <dbReference type="Proteomes" id="UP000009168"/>
    </source>
</evidence>
<dbReference type="MEROPS" id="A01.057"/>
<dbReference type="InterPro" id="IPR033121">
    <property type="entry name" value="PEPTIDASE_A1"/>
</dbReference>
<name>I7LUH4_TETTS</name>
<dbReference type="KEGG" id="tet:TTHERM_00399520"/>
<feature type="domain" description="Peptidase A1" evidence="2">
    <location>
        <begin position="3"/>
        <end position="81"/>
    </location>
</feature>
<dbReference type="AlphaFoldDB" id="I7LUH4"/>
<keyword evidence="1" id="KW-0472">Membrane</keyword>
<evidence type="ECO:0000313" key="3">
    <source>
        <dbReference type="EMBL" id="EAR93779.2"/>
    </source>
</evidence>
<dbReference type="Proteomes" id="UP000009168">
    <property type="component" value="Unassembled WGS sequence"/>
</dbReference>
<organism evidence="3 4">
    <name type="scientific">Tetrahymena thermophila (strain SB210)</name>
    <dbReference type="NCBI Taxonomy" id="312017"/>
    <lineage>
        <taxon>Eukaryota</taxon>
        <taxon>Sar</taxon>
        <taxon>Alveolata</taxon>
        <taxon>Ciliophora</taxon>
        <taxon>Intramacronucleata</taxon>
        <taxon>Oligohymenophorea</taxon>
        <taxon>Hymenostomatida</taxon>
        <taxon>Tetrahymenina</taxon>
        <taxon>Tetrahymenidae</taxon>
        <taxon>Tetrahymena</taxon>
    </lineage>
</organism>
<dbReference type="InParanoid" id="I7LUH4"/>
<keyword evidence="3" id="KW-0645">Protease</keyword>
<protein>
    <submittedName>
        <fullName evidence="3">Eukaryotic aspartyl protease</fullName>
    </submittedName>
</protein>
<dbReference type="InterPro" id="IPR021109">
    <property type="entry name" value="Peptidase_aspartic_dom_sf"/>
</dbReference>